<dbReference type="PANTHER" id="PTHR40277:SF1">
    <property type="entry name" value="BLL5419 PROTEIN"/>
    <property type="match status" value="1"/>
</dbReference>
<dbReference type="AlphaFoldDB" id="A0AA37XH98"/>
<comment type="subcellular location">
    <subcellularLocation>
        <location evidence="1">Cell membrane</location>
        <topology evidence="1">Multi-pass membrane protein</topology>
    </subcellularLocation>
</comment>
<reference evidence="7" key="2">
    <citation type="submission" date="2023-02" db="EMBL/GenBank/DDBJ databases">
        <authorList>
            <person name="Sun Q."/>
            <person name="Mori K."/>
        </authorList>
    </citation>
    <scope>NUCLEOTIDE SEQUENCE</scope>
    <source>
        <strain evidence="7">NBRC 112290</strain>
    </source>
</reference>
<dbReference type="InterPro" id="IPR022791">
    <property type="entry name" value="L-PG_synthase/AglD"/>
</dbReference>
<comment type="caution">
    <text evidence="7">The sequence shown here is derived from an EMBL/GenBank/DDBJ whole genome shotgun (WGS) entry which is preliminary data.</text>
</comment>
<gene>
    <name evidence="7" type="ORF">GCM10025875_29060</name>
</gene>
<evidence type="ECO:0000313" key="7">
    <source>
        <dbReference type="EMBL" id="GMA32914.1"/>
    </source>
</evidence>
<evidence type="ECO:0000256" key="1">
    <source>
        <dbReference type="ARBA" id="ARBA00004651"/>
    </source>
</evidence>
<dbReference type="EMBL" id="BSUM01000001">
    <property type="protein sequence ID" value="GMA32914.1"/>
    <property type="molecule type" value="Genomic_DNA"/>
</dbReference>
<dbReference type="Proteomes" id="UP001157161">
    <property type="component" value="Unassembled WGS sequence"/>
</dbReference>
<sequence length="308" mass="31310">MTGPDPGARSRTRARVIAIAAAQVLVSVGLLVALGAAWGWGPFADALTSLPWWALLGGALLGGLGVVLQGLRARVVARHHGIPLTTRSAVARCWQSAFLNGVLPGGVGGDLVRALDDSSDHEAPAARQALTSSVRAVAAERLVGTTIVFAAAGVVLLPLAPLVAVAALAVALAAAVLSRRWLRGLGGREVARITALSLLGWATFVAMFVLAAIAVAPRFPPAELPGLAAVALGGMSVPLGVGGWGPREAAAGWVFETSGHPASLGLAVSIAYGLLALVSTVPGAVVLAVRTWPRLRAVRAARERRARA</sequence>
<evidence type="ECO:0000256" key="5">
    <source>
        <dbReference type="ARBA" id="ARBA00023136"/>
    </source>
</evidence>
<feature type="transmembrane region" description="Helical" evidence="6">
    <location>
        <begin position="264"/>
        <end position="289"/>
    </location>
</feature>
<dbReference type="GO" id="GO:0005886">
    <property type="term" value="C:plasma membrane"/>
    <property type="evidence" value="ECO:0007669"/>
    <property type="project" value="UniProtKB-SubCell"/>
</dbReference>
<evidence type="ECO:0000256" key="3">
    <source>
        <dbReference type="ARBA" id="ARBA00022692"/>
    </source>
</evidence>
<feature type="transmembrane region" description="Helical" evidence="6">
    <location>
        <begin position="142"/>
        <end position="175"/>
    </location>
</feature>
<evidence type="ECO:0000256" key="4">
    <source>
        <dbReference type="ARBA" id="ARBA00022989"/>
    </source>
</evidence>
<keyword evidence="5 6" id="KW-0472">Membrane</keyword>
<evidence type="ECO:0008006" key="9">
    <source>
        <dbReference type="Google" id="ProtNLM"/>
    </source>
</evidence>
<dbReference type="PANTHER" id="PTHR40277">
    <property type="entry name" value="BLL5419 PROTEIN"/>
    <property type="match status" value="1"/>
</dbReference>
<evidence type="ECO:0000256" key="2">
    <source>
        <dbReference type="ARBA" id="ARBA00022475"/>
    </source>
</evidence>
<evidence type="ECO:0000313" key="8">
    <source>
        <dbReference type="Proteomes" id="UP001157161"/>
    </source>
</evidence>
<keyword evidence="8" id="KW-1185">Reference proteome</keyword>
<dbReference type="Pfam" id="PF03706">
    <property type="entry name" value="LPG_synthase_TM"/>
    <property type="match status" value="1"/>
</dbReference>
<name>A0AA37XH98_9MICO</name>
<feature type="transmembrane region" description="Helical" evidence="6">
    <location>
        <begin position="52"/>
        <end position="71"/>
    </location>
</feature>
<feature type="transmembrane region" description="Helical" evidence="6">
    <location>
        <begin position="16"/>
        <end position="40"/>
    </location>
</feature>
<reference evidence="7" key="1">
    <citation type="journal article" date="2014" name="Int. J. Syst. Evol. Microbiol.">
        <title>Complete genome sequence of Corynebacterium casei LMG S-19264T (=DSM 44701T), isolated from a smear-ripened cheese.</title>
        <authorList>
            <consortium name="US DOE Joint Genome Institute (JGI-PGF)"/>
            <person name="Walter F."/>
            <person name="Albersmeier A."/>
            <person name="Kalinowski J."/>
            <person name="Ruckert C."/>
        </authorList>
    </citation>
    <scope>NUCLEOTIDE SEQUENCE</scope>
    <source>
        <strain evidence="7">NBRC 112290</strain>
    </source>
</reference>
<protein>
    <recommendedName>
        <fullName evidence="9">Flippase-like domain-containing protein</fullName>
    </recommendedName>
</protein>
<evidence type="ECO:0000256" key="6">
    <source>
        <dbReference type="SAM" id="Phobius"/>
    </source>
</evidence>
<keyword evidence="2" id="KW-1003">Cell membrane</keyword>
<proteinExistence type="predicted"/>
<organism evidence="7 8">
    <name type="scientific">Litorihabitans aurantiacus</name>
    <dbReference type="NCBI Taxonomy" id="1930061"/>
    <lineage>
        <taxon>Bacteria</taxon>
        <taxon>Bacillati</taxon>
        <taxon>Actinomycetota</taxon>
        <taxon>Actinomycetes</taxon>
        <taxon>Micrococcales</taxon>
        <taxon>Beutenbergiaceae</taxon>
        <taxon>Litorihabitans</taxon>
    </lineage>
</organism>
<accession>A0AA37XH98</accession>
<feature type="transmembrane region" description="Helical" evidence="6">
    <location>
        <begin position="195"/>
        <end position="217"/>
    </location>
</feature>
<keyword evidence="4 6" id="KW-1133">Transmembrane helix</keyword>
<keyword evidence="3 6" id="KW-0812">Transmembrane</keyword>